<proteinExistence type="predicted"/>
<feature type="non-terminal residue" evidence="1">
    <location>
        <position position="1"/>
    </location>
</feature>
<dbReference type="Proteomes" id="UP000076858">
    <property type="component" value="Unassembled WGS sequence"/>
</dbReference>
<evidence type="ECO:0000313" key="1">
    <source>
        <dbReference type="EMBL" id="KZS01200.1"/>
    </source>
</evidence>
<protein>
    <submittedName>
        <fullName evidence="1">Uncharacterized protein</fullName>
    </submittedName>
</protein>
<accession>A0A164IFF6</accession>
<gene>
    <name evidence="1" type="ORF">APZ42_002213</name>
</gene>
<comment type="caution">
    <text evidence="1">The sequence shown here is derived from an EMBL/GenBank/DDBJ whole genome shotgun (WGS) entry which is preliminary data.</text>
</comment>
<reference evidence="1 2" key="1">
    <citation type="submission" date="2016-03" db="EMBL/GenBank/DDBJ databases">
        <title>EvidentialGene: Evidence-directed Construction of Genes on Genomes.</title>
        <authorList>
            <person name="Gilbert D.G."/>
            <person name="Choi J.-H."/>
            <person name="Mockaitis K."/>
            <person name="Colbourne J."/>
            <person name="Pfrender M."/>
        </authorList>
    </citation>
    <scope>NUCLEOTIDE SEQUENCE [LARGE SCALE GENOMIC DNA]</scope>
    <source>
        <strain evidence="1 2">Xinb3</strain>
        <tissue evidence="1">Complete organism</tissue>
    </source>
</reference>
<organism evidence="1 2">
    <name type="scientific">Daphnia magna</name>
    <dbReference type="NCBI Taxonomy" id="35525"/>
    <lineage>
        <taxon>Eukaryota</taxon>
        <taxon>Metazoa</taxon>
        <taxon>Ecdysozoa</taxon>
        <taxon>Arthropoda</taxon>
        <taxon>Crustacea</taxon>
        <taxon>Branchiopoda</taxon>
        <taxon>Diplostraca</taxon>
        <taxon>Cladocera</taxon>
        <taxon>Anomopoda</taxon>
        <taxon>Daphniidae</taxon>
        <taxon>Daphnia</taxon>
    </lineage>
</organism>
<name>A0A164IFF6_9CRUS</name>
<dbReference type="EMBL" id="LRGB01007387">
    <property type="protein sequence ID" value="KZS01200.1"/>
    <property type="molecule type" value="Genomic_DNA"/>
</dbReference>
<evidence type="ECO:0000313" key="2">
    <source>
        <dbReference type="Proteomes" id="UP000076858"/>
    </source>
</evidence>
<keyword evidence="2" id="KW-1185">Reference proteome</keyword>
<dbReference type="AlphaFoldDB" id="A0A164IFF6"/>
<sequence length="61" mass="6850">SGLVSEGVVFIATKDLTVQNEEEKPLSLRYVTGLRLFHRDLTGMMEINTLSRDNGAKGRWV</sequence>